<feature type="chain" id="PRO_5003947975" description="DUF2780 domain-containing protein" evidence="1">
    <location>
        <begin position="24"/>
        <end position="182"/>
    </location>
</feature>
<keyword evidence="3" id="KW-1185">Reference proteome</keyword>
<name>L0WG69_9GAMM</name>
<gene>
    <name evidence="2" type="ORF">A11A3_00865</name>
</gene>
<dbReference type="RefSeq" id="WP_008927364.1">
    <property type="nucleotide sequence ID" value="NZ_AMRJ01000001.1"/>
</dbReference>
<proteinExistence type="predicted"/>
<dbReference type="OrthoDB" id="8546843at2"/>
<protein>
    <recommendedName>
        <fullName evidence="4">DUF2780 domain-containing protein</fullName>
    </recommendedName>
</protein>
<dbReference type="STRING" id="1177179.A11A3_00865"/>
<dbReference type="Pfam" id="PF11075">
    <property type="entry name" value="DUF2780"/>
    <property type="match status" value="1"/>
</dbReference>
<feature type="signal peptide" evidence="1">
    <location>
        <begin position="1"/>
        <end position="23"/>
    </location>
</feature>
<organism evidence="2 3">
    <name type="scientific">Alcanivorax hongdengensis A-11-3</name>
    <dbReference type="NCBI Taxonomy" id="1177179"/>
    <lineage>
        <taxon>Bacteria</taxon>
        <taxon>Pseudomonadati</taxon>
        <taxon>Pseudomonadota</taxon>
        <taxon>Gammaproteobacteria</taxon>
        <taxon>Oceanospirillales</taxon>
        <taxon>Alcanivoracaceae</taxon>
        <taxon>Alcanivorax</taxon>
    </lineage>
</organism>
<keyword evidence="1" id="KW-0732">Signal</keyword>
<sequence length="182" mass="18014">MNALHRGVIGVSLLAMLSGPALAFDLKSMTDSANKAVDDASKQATGAMDSASDKMSLTPETQGMVDSLTSQLGVTPKQAAGGAGAMLALAQNQLSSDQFSAITSKVPGLGALLGGGDGSSSLTSSMLSKVTSLSGVKSAFSALGLSPEMVSQFAGPMLNYLGSQGVGGTVLNSLKGLWGVAA</sequence>
<reference evidence="2 3" key="1">
    <citation type="journal article" date="2012" name="J. Bacteriol.">
        <title>Genome Sequence of the Alkane-Degrading Bacterium Alcanivorax hongdengensis Type Strain A-11-3.</title>
        <authorList>
            <person name="Lai Q."/>
            <person name="Shao Z."/>
        </authorList>
    </citation>
    <scope>NUCLEOTIDE SEQUENCE [LARGE SCALE GENOMIC DNA]</scope>
    <source>
        <strain evidence="2 3">A-11-3</strain>
    </source>
</reference>
<accession>L0WG69</accession>
<dbReference type="AlphaFoldDB" id="L0WG69"/>
<dbReference type="PATRIC" id="fig|1177179.3.peg.168"/>
<comment type="caution">
    <text evidence="2">The sequence shown here is derived from an EMBL/GenBank/DDBJ whole genome shotgun (WGS) entry which is preliminary data.</text>
</comment>
<dbReference type="eggNOG" id="ENOG50331R8">
    <property type="taxonomic scope" value="Bacteria"/>
</dbReference>
<evidence type="ECO:0008006" key="4">
    <source>
        <dbReference type="Google" id="ProtNLM"/>
    </source>
</evidence>
<dbReference type="InterPro" id="IPR021302">
    <property type="entry name" value="DUF2780_VcgC/VcgE"/>
</dbReference>
<dbReference type="Proteomes" id="UP000010164">
    <property type="component" value="Unassembled WGS sequence"/>
</dbReference>
<evidence type="ECO:0000313" key="2">
    <source>
        <dbReference type="EMBL" id="EKF76001.1"/>
    </source>
</evidence>
<dbReference type="EMBL" id="AMRJ01000001">
    <property type="protein sequence ID" value="EKF76001.1"/>
    <property type="molecule type" value="Genomic_DNA"/>
</dbReference>
<evidence type="ECO:0000313" key="3">
    <source>
        <dbReference type="Proteomes" id="UP000010164"/>
    </source>
</evidence>
<evidence type="ECO:0000256" key="1">
    <source>
        <dbReference type="SAM" id="SignalP"/>
    </source>
</evidence>